<keyword evidence="3" id="KW-0812">Transmembrane</keyword>
<sequence>MATLPYNLLYQSFLLQQQWWYNATIGLRGLSPHHEQAVEFGARQWLDVLSPSNYLLTNPVVIRKTLNNGGANLLYGIQHWWEDIQNHTLGKKPEGSENFVVGRDLAVTPGKVVYLNHLIELIQYSPATDKVHSMPLLIVPAWFMVACVASMASMASMAS</sequence>
<dbReference type="InterPro" id="IPR051321">
    <property type="entry name" value="PHA/PHB_synthase"/>
</dbReference>
<keyword evidence="3" id="KW-1133">Transmembrane helix</keyword>
<reference evidence="5" key="1">
    <citation type="submission" date="2023-11" db="EMBL/GenBank/DDBJ databases">
        <title>MicrobeMod: A computational toolkit for identifying prokaryotic methylation and restriction-modification with nanopore sequencing.</title>
        <authorList>
            <person name="Crits-Christoph A."/>
            <person name="Kang S.C."/>
            <person name="Lee H."/>
            <person name="Ostrov N."/>
        </authorList>
    </citation>
    <scope>NUCLEOTIDE SEQUENCE</scope>
    <source>
        <strain evidence="5">ATCC BAA-953</strain>
    </source>
</reference>
<dbReference type="GeneID" id="303164196"/>
<comment type="caution">
    <text evidence="5">The sequence shown here is derived from an EMBL/GenBank/DDBJ whole genome shotgun (WGS) entry which is preliminary data.</text>
</comment>
<accession>A0AAJ2VPR8</accession>
<protein>
    <recommendedName>
        <fullName evidence="4">Poly-beta-hydroxybutyrate polymerase N-terminal domain-containing protein</fullName>
    </recommendedName>
</protein>
<dbReference type="InterPro" id="IPR010941">
    <property type="entry name" value="PhaC_N"/>
</dbReference>
<dbReference type="GO" id="GO:0016746">
    <property type="term" value="F:acyltransferase activity"/>
    <property type="evidence" value="ECO:0007669"/>
    <property type="project" value="UniProtKB-KW"/>
</dbReference>
<evidence type="ECO:0000256" key="2">
    <source>
        <dbReference type="ARBA" id="ARBA00023315"/>
    </source>
</evidence>
<gene>
    <name evidence="5" type="ORF">SIL78_01805</name>
</gene>
<keyword evidence="2" id="KW-0012">Acyltransferase</keyword>
<dbReference type="RefSeq" id="WP_232482890.1">
    <property type="nucleotide sequence ID" value="NZ_JABASV010000007.1"/>
</dbReference>
<dbReference type="GO" id="GO:0042619">
    <property type="term" value="P:poly-hydroxybutyrate biosynthetic process"/>
    <property type="evidence" value="ECO:0007669"/>
    <property type="project" value="InterPro"/>
</dbReference>
<dbReference type="Proteomes" id="UP001276761">
    <property type="component" value="Unassembled WGS sequence"/>
</dbReference>
<proteinExistence type="predicted"/>
<keyword evidence="1" id="KW-0808">Transferase</keyword>
<dbReference type="AlphaFoldDB" id="A0AAJ2VPR8"/>
<evidence type="ECO:0000259" key="4">
    <source>
        <dbReference type="Pfam" id="PF07167"/>
    </source>
</evidence>
<name>A0AAJ2VPR8_9GAMM</name>
<evidence type="ECO:0000256" key="1">
    <source>
        <dbReference type="ARBA" id="ARBA00022679"/>
    </source>
</evidence>
<evidence type="ECO:0000313" key="5">
    <source>
        <dbReference type="EMBL" id="MDX5976290.1"/>
    </source>
</evidence>
<dbReference type="PANTHER" id="PTHR36837:SF5">
    <property type="entry name" value="POLY-3-HYDROXYBUTYRATE SYNTHASE"/>
    <property type="match status" value="1"/>
</dbReference>
<feature type="domain" description="Poly-beta-hydroxybutyrate polymerase N-terminal" evidence="4">
    <location>
        <begin position="6"/>
        <end position="145"/>
    </location>
</feature>
<keyword evidence="3" id="KW-0472">Membrane</keyword>
<dbReference type="EMBL" id="JAWXXT010000001">
    <property type="protein sequence ID" value="MDX5976290.1"/>
    <property type="molecule type" value="Genomic_DNA"/>
</dbReference>
<evidence type="ECO:0000256" key="3">
    <source>
        <dbReference type="SAM" id="Phobius"/>
    </source>
</evidence>
<feature type="transmembrane region" description="Helical" evidence="3">
    <location>
        <begin position="136"/>
        <end position="158"/>
    </location>
</feature>
<organism evidence="5 6">
    <name type="scientific">Vreelandella alkaliphila</name>
    <dbReference type="NCBI Taxonomy" id="272774"/>
    <lineage>
        <taxon>Bacteria</taxon>
        <taxon>Pseudomonadati</taxon>
        <taxon>Pseudomonadota</taxon>
        <taxon>Gammaproteobacteria</taxon>
        <taxon>Oceanospirillales</taxon>
        <taxon>Halomonadaceae</taxon>
        <taxon>Vreelandella</taxon>
    </lineage>
</organism>
<dbReference type="PANTHER" id="PTHR36837">
    <property type="entry name" value="POLY(3-HYDROXYALKANOATE) POLYMERASE SUBUNIT PHAC"/>
    <property type="match status" value="1"/>
</dbReference>
<evidence type="ECO:0000313" key="6">
    <source>
        <dbReference type="Proteomes" id="UP001276761"/>
    </source>
</evidence>
<dbReference type="Pfam" id="PF07167">
    <property type="entry name" value="PhaC_N"/>
    <property type="match status" value="1"/>
</dbReference>